<dbReference type="PANTHER" id="PTHR13800">
    <property type="entry name" value="TRANSIENT RECEPTOR POTENTIAL CATION CHANNEL, SUBFAMILY M, MEMBER 6"/>
    <property type="match status" value="1"/>
</dbReference>
<dbReference type="InterPro" id="IPR050927">
    <property type="entry name" value="TRPM"/>
</dbReference>
<name>A0A6J8CK39_MYTCO</name>
<evidence type="ECO:0000313" key="8">
    <source>
        <dbReference type="Proteomes" id="UP000507470"/>
    </source>
</evidence>
<dbReference type="Pfam" id="PF25508">
    <property type="entry name" value="TRPM2"/>
    <property type="match status" value="1"/>
</dbReference>
<protein>
    <recommendedName>
        <fullName evidence="6">TRPM-like domain-containing protein</fullName>
    </recommendedName>
</protein>
<dbReference type="GO" id="GO:0030001">
    <property type="term" value="P:metal ion transport"/>
    <property type="evidence" value="ECO:0007669"/>
    <property type="project" value="TreeGrafter"/>
</dbReference>
<feature type="transmembrane region" description="Helical" evidence="5">
    <location>
        <begin position="399"/>
        <end position="415"/>
    </location>
</feature>
<feature type="domain" description="TRPM-like" evidence="6">
    <location>
        <begin position="50"/>
        <end position="233"/>
    </location>
</feature>
<evidence type="ECO:0000313" key="7">
    <source>
        <dbReference type="EMBL" id="CAC5395270.1"/>
    </source>
</evidence>
<organism evidence="7 8">
    <name type="scientific">Mytilus coruscus</name>
    <name type="common">Sea mussel</name>
    <dbReference type="NCBI Taxonomy" id="42192"/>
    <lineage>
        <taxon>Eukaryota</taxon>
        <taxon>Metazoa</taxon>
        <taxon>Spiralia</taxon>
        <taxon>Lophotrochozoa</taxon>
        <taxon>Mollusca</taxon>
        <taxon>Bivalvia</taxon>
        <taxon>Autobranchia</taxon>
        <taxon>Pteriomorphia</taxon>
        <taxon>Mytilida</taxon>
        <taxon>Mytiloidea</taxon>
        <taxon>Mytilidae</taxon>
        <taxon>Mytilinae</taxon>
        <taxon>Mytilus</taxon>
    </lineage>
</organism>
<evidence type="ECO:0000256" key="3">
    <source>
        <dbReference type="ARBA" id="ARBA00022989"/>
    </source>
</evidence>
<accession>A0A6J8CK39</accession>
<dbReference type="AlphaFoldDB" id="A0A6J8CK39"/>
<dbReference type="PANTHER" id="PTHR13800:SF12">
    <property type="entry name" value="TRANSIENT RECEPTOR POTENTIAL CATION CHANNEL SUBFAMILY M MEMBER-LIKE 2"/>
    <property type="match status" value="1"/>
</dbReference>
<dbReference type="EMBL" id="CACVKT020005454">
    <property type="protein sequence ID" value="CAC5395270.1"/>
    <property type="molecule type" value="Genomic_DNA"/>
</dbReference>
<reference evidence="7 8" key="1">
    <citation type="submission" date="2020-06" db="EMBL/GenBank/DDBJ databases">
        <authorList>
            <person name="Li R."/>
            <person name="Bekaert M."/>
        </authorList>
    </citation>
    <scope>NUCLEOTIDE SEQUENCE [LARGE SCALE GENOMIC DNA]</scope>
    <source>
        <strain evidence="8">wild</strain>
    </source>
</reference>
<proteinExistence type="predicted"/>
<keyword evidence="3 5" id="KW-1133">Transmembrane helix</keyword>
<keyword evidence="4 5" id="KW-0472">Membrane</keyword>
<gene>
    <name evidence="7" type="ORF">MCOR_29955</name>
</gene>
<feature type="transmembrane region" description="Helical" evidence="5">
    <location>
        <begin position="322"/>
        <end position="340"/>
    </location>
</feature>
<evidence type="ECO:0000256" key="2">
    <source>
        <dbReference type="ARBA" id="ARBA00022692"/>
    </source>
</evidence>
<comment type="subcellular location">
    <subcellularLocation>
        <location evidence="1">Membrane</location>
        <topology evidence="1">Multi-pass membrane protein</topology>
    </subcellularLocation>
</comment>
<feature type="transmembrane region" description="Helical" evidence="5">
    <location>
        <begin position="464"/>
        <end position="485"/>
    </location>
</feature>
<keyword evidence="8" id="KW-1185">Reference proteome</keyword>
<dbReference type="OrthoDB" id="9994106at2759"/>
<evidence type="ECO:0000256" key="5">
    <source>
        <dbReference type="SAM" id="Phobius"/>
    </source>
</evidence>
<feature type="transmembrane region" description="Helical" evidence="5">
    <location>
        <begin position="421"/>
        <end position="443"/>
    </location>
</feature>
<evidence type="ECO:0000256" key="1">
    <source>
        <dbReference type="ARBA" id="ARBA00004141"/>
    </source>
</evidence>
<sequence length="637" mass="75000">MQSSNEEDDCNIEDIDLKTWKSWTYKILRRNYKLYMKSDDSAGVLLKSQLQYHTKRKSSTLWCGQHNREISYTDADVKSFFRDIGKLLKRILKDESYDVYKDIKESDEIKKRDVIIWSVILNKRDYAIVLLKEGLTEDANYTKGTCIYAALFASAMLKVLSKLADAEENMDLGASFMENSRFFEVLACNGVAQMYLNNRAMTQKILTQPVKEYGCSMKTVMKISANNELMEFMGTTACQTKLKSIWREHMSILTSREMILTCIFLPFLIPRIKFVACKSRDKNDYQEPFLKINWCGCKDSSKGKICLIDALYWFYSAPVTKFWTNLISYLLMLCCFSFFVLTDLHPVTDGKLSSMEFCVFFWILTLLLEELRQICQREQHLLWHRICSWWTDNWNKFDAIMYIMFLLSVILRFSMYKDNFIWARMTYSITLAFFILRTLQFFYVAKNTGPKIIMIGKMVTDLQFFIMIFAVVLVSFGIITQANLYPNSEPTLQLLKMCNTFQKVQDNAVLIWKFHRYSLVHEYYERPVLAPPLIIINHLYRAGYFVYHKWCKKDFKLDNAFEVDMQEKDKVVAEFETKAMDECFKSLDDRHGSKVPRTRSYYHMSNDNIERDDKLNEIAELCNQVNQKLAELVESTA</sequence>
<dbReference type="GO" id="GO:0005261">
    <property type="term" value="F:monoatomic cation channel activity"/>
    <property type="evidence" value="ECO:0007669"/>
    <property type="project" value="TreeGrafter"/>
</dbReference>
<dbReference type="GO" id="GO:0005886">
    <property type="term" value="C:plasma membrane"/>
    <property type="evidence" value="ECO:0007669"/>
    <property type="project" value="TreeGrafter"/>
</dbReference>
<evidence type="ECO:0000256" key="4">
    <source>
        <dbReference type="ARBA" id="ARBA00023136"/>
    </source>
</evidence>
<dbReference type="Proteomes" id="UP000507470">
    <property type="component" value="Unassembled WGS sequence"/>
</dbReference>
<evidence type="ECO:0000259" key="6">
    <source>
        <dbReference type="Pfam" id="PF25508"/>
    </source>
</evidence>
<keyword evidence="2 5" id="KW-0812">Transmembrane</keyword>
<dbReference type="InterPro" id="IPR057366">
    <property type="entry name" value="TRPM-like"/>
</dbReference>